<gene>
    <name evidence="2" type="ORF">HG15A2_31940</name>
</gene>
<name>A0A517MYD4_9BACT</name>
<evidence type="ECO:0000313" key="3">
    <source>
        <dbReference type="Proteomes" id="UP000319852"/>
    </source>
</evidence>
<keyword evidence="1" id="KW-1133">Transmembrane helix</keyword>
<dbReference type="Proteomes" id="UP000319852">
    <property type="component" value="Chromosome"/>
</dbReference>
<reference evidence="2 3" key="1">
    <citation type="submission" date="2019-02" db="EMBL/GenBank/DDBJ databases">
        <title>Deep-cultivation of Planctomycetes and their phenomic and genomic characterization uncovers novel biology.</title>
        <authorList>
            <person name="Wiegand S."/>
            <person name="Jogler M."/>
            <person name="Boedeker C."/>
            <person name="Pinto D."/>
            <person name="Vollmers J."/>
            <person name="Rivas-Marin E."/>
            <person name="Kohn T."/>
            <person name="Peeters S.H."/>
            <person name="Heuer A."/>
            <person name="Rast P."/>
            <person name="Oberbeckmann S."/>
            <person name="Bunk B."/>
            <person name="Jeske O."/>
            <person name="Meyerdierks A."/>
            <person name="Storesund J.E."/>
            <person name="Kallscheuer N."/>
            <person name="Luecker S."/>
            <person name="Lage O.M."/>
            <person name="Pohl T."/>
            <person name="Merkel B.J."/>
            <person name="Hornburger P."/>
            <person name="Mueller R.-W."/>
            <person name="Bruemmer F."/>
            <person name="Labrenz M."/>
            <person name="Spormann A.M."/>
            <person name="Op den Camp H."/>
            <person name="Overmann J."/>
            <person name="Amann R."/>
            <person name="Jetten M.S.M."/>
            <person name="Mascher T."/>
            <person name="Medema M.H."/>
            <person name="Devos D.P."/>
            <person name="Kaster A.-K."/>
            <person name="Ovreas L."/>
            <person name="Rohde M."/>
            <person name="Galperin M.Y."/>
            <person name="Jogler C."/>
        </authorList>
    </citation>
    <scope>NUCLEOTIDE SEQUENCE [LARGE SCALE GENOMIC DNA]</scope>
    <source>
        <strain evidence="2 3">HG15A2</strain>
    </source>
</reference>
<sequence>MSHAREARAESDEGMPGEDSFLDIVANIVGILIILVMVVGVRASQGVLLASPETDGKLQQVSLETGPSPDQGDINALTANPQDIAGEVLALRREIAFADRENAKQVERARQVIEDRLALEAERQRLLTLQSVQEQDLARRRELLDEQAREDFDVQRDLVTAQLELQKLSEQQMALVGQTEESEELICVPTPLAREVEDDSIHVRLRNGRLAIVPADELLDEIRNGAAYLRQGVRERGQAVDIAGPIDGFRMRLTLSQYSEIPVTATPLMASAKVKQVITGEFMPTSEQVGQPIEQALMPNSKFTQRLRRRRSTTESVVAWVYPDAYEDLRQLKRSLWEEGVPLAVFPLDNDDNIVFSSEGVKASAQ</sequence>
<proteinExistence type="predicted"/>
<dbReference type="AlphaFoldDB" id="A0A517MYD4"/>
<feature type="transmembrane region" description="Helical" evidence="1">
    <location>
        <begin position="21"/>
        <end position="41"/>
    </location>
</feature>
<organism evidence="2 3">
    <name type="scientific">Adhaeretor mobilis</name>
    <dbReference type="NCBI Taxonomy" id="1930276"/>
    <lineage>
        <taxon>Bacteria</taxon>
        <taxon>Pseudomonadati</taxon>
        <taxon>Planctomycetota</taxon>
        <taxon>Planctomycetia</taxon>
        <taxon>Pirellulales</taxon>
        <taxon>Lacipirellulaceae</taxon>
        <taxon>Adhaeretor</taxon>
    </lineage>
</organism>
<dbReference type="KEGG" id="amob:HG15A2_31940"/>
<keyword evidence="3" id="KW-1185">Reference proteome</keyword>
<dbReference type="OrthoDB" id="284128at2"/>
<accession>A0A517MYD4</accession>
<keyword evidence="1" id="KW-0812">Transmembrane</keyword>
<protein>
    <submittedName>
        <fullName evidence="2">Uncharacterized protein</fullName>
    </submittedName>
</protein>
<evidence type="ECO:0000256" key="1">
    <source>
        <dbReference type="SAM" id="Phobius"/>
    </source>
</evidence>
<dbReference type="RefSeq" id="WP_145061021.1">
    <property type="nucleotide sequence ID" value="NZ_CP036263.1"/>
</dbReference>
<keyword evidence="1" id="KW-0472">Membrane</keyword>
<dbReference type="EMBL" id="CP036263">
    <property type="protein sequence ID" value="QDS99863.1"/>
    <property type="molecule type" value="Genomic_DNA"/>
</dbReference>
<evidence type="ECO:0000313" key="2">
    <source>
        <dbReference type="EMBL" id="QDS99863.1"/>
    </source>
</evidence>